<dbReference type="InterPro" id="IPR049294">
    <property type="entry name" value="DUF6848"/>
</dbReference>
<dbReference type="Proteomes" id="UP001276902">
    <property type="component" value="Unassembled WGS sequence"/>
</dbReference>
<dbReference type="RefSeq" id="WP_320883829.1">
    <property type="nucleotide sequence ID" value="NZ_BAABZA010000010.1"/>
</dbReference>
<comment type="caution">
    <text evidence="2">The sequence shown here is derived from an EMBL/GenBank/DDBJ whole genome shotgun (WGS) entry which is preliminary data.</text>
</comment>
<dbReference type="Pfam" id="PF20941">
    <property type="entry name" value="DUF6848"/>
    <property type="match status" value="1"/>
</dbReference>
<dbReference type="EMBL" id="JALDAW010000016">
    <property type="protein sequence ID" value="MDY5168605.1"/>
    <property type="molecule type" value="Genomic_DNA"/>
</dbReference>
<proteinExistence type="predicted"/>
<reference evidence="2" key="1">
    <citation type="submission" date="2022-03" db="EMBL/GenBank/DDBJ databases">
        <title>First case of bacteraemia caused by Dielma fastidiosa in a patient hospitalised with diverticulitis.</title>
        <authorList>
            <person name="Forman-Ankjaer B."/>
            <person name="Hvid-Jensen F."/>
            <person name="Kobel C.M."/>
            <person name="Greve T."/>
        </authorList>
    </citation>
    <scope>NUCLEOTIDE SEQUENCE</scope>
    <source>
        <strain evidence="2">AUH_DF_2021</strain>
    </source>
</reference>
<feature type="domain" description="DUF6848" evidence="1">
    <location>
        <begin position="20"/>
        <end position="118"/>
    </location>
</feature>
<evidence type="ECO:0000259" key="1">
    <source>
        <dbReference type="Pfam" id="PF20941"/>
    </source>
</evidence>
<organism evidence="2 3">
    <name type="scientific">Dielma fastidiosa</name>
    <dbReference type="NCBI Taxonomy" id="1034346"/>
    <lineage>
        <taxon>Bacteria</taxon>
        <taxon>Bacillati</taxon>
        <taxon>Bacillota</taxon>
        <taxon>Erysipelotrichia</taxon>
        <taxon>Erysipelotrichales</taxon>
        <taxon>Erysipelotrichaceae</taxon>
        <taxon>Dielma</taxon>
    </lineage>
</organism>
<accession>A0AB35UPC5</accession>
<sequence>MEKNNELLNGLSAEETIEALKKQYGQIYQVDMTLETTDEEEEIVTYFFTKPKAPSFHRYMKNVSKDVTSAATAFVNDNIVPEQREMLKEKIKTHPAITMALSNKLGALLGFTDKIILKKV</sequence>
<evidence type="ECO:0000313" key="2">
    <source>
        <dbReference type="EMBL" id="MDY5168605.1"/>
    </source>
</evidence>
<gene>
    <name evidence="2" type="ORF">MQE39_10810</name>
</gene>
<dbReference type="AlphaFoldDB" id="A0AB35UPC5"/>
<name>A0AB35UPC5_9FIRM</name>
<protein>
    <recommendedName>
        <fullName evidence="1">DUF6848 domain-containing protein</fullName>
    </recommendedName>
</protein>
<evidence type="ECO:0000313" key="3">
    <source>
        <dbReference type="Proteomes" id="UP001276902"/>
    </source>
</evidence>
<dbReference type="Gene3D" id="3.30.2220.10">
    <property type="entry name" value="rbstp2171"/>
    <property type="match status" value="1"/>
</dbReference>